<dbReference type="PANTHER" id="PTHR47772:SF13">
    <property type="entry name" value="GASTRULA ZINC FINGER PROTEIN XLCGF49.1-LIKE-RELATED"/>
    <property type="match status" value="1"/>
</dbReference>
<feature type="domain" description="C2H2-type" evidence="11">
    <location>
        <begin position="219"/>
        <end position="241"/>
    </location>
</feature>
<evidence type="ECO:0000256" key="1">
    <source>
        <dbReference type="ARBA" id="ARBA00004123"/>
    </source>
</evidence>
<evidence type="ECO:0000256" key="2">
    <source>
        <dbReference type="ARBA" id="ARBA00022723"/>
    </source>
</evidence>
<feature type="domain" description="C2H2-type" evidence="11">
    <location>
        <begin position="171"/>
        <end position="198"/>
    </location>
</feature>
<dbReference type="RefSeq" id="XP_013930103.1">
    <property type="nucleotide sequence ID" value="XM_014074628.1"/>
</dbReference>
<keyword evidence="12" id="KW-1185">Reference proteome</keyword>
<dbReference type="PANTHER" id="PTHR47772">
    <property type="entry name" value="ZINC FINGER PROTEIN 200"/>
    <property type="match status" value="1"/>
</dbReference>
<evidence type="ECO:0000259" key="11">
    <source>
        <dbReference type="PROSITE" id="PS50157"/>
    </source>
</evidence>
<dbReference type="InterPro" id="IPR013087">
    <property type="entry name" value="Znf_C2H2_type"/>
</dbReference>
<dbReference type="PROSITE" id="PS00028">
    <property type="entry name" value="ZINC_FINGER_C2H2_1"/>
    <property type="match status" value="2"/>
</dbReference>
<name>A0A6I9YZF6_9SAUR</name>
<keyword evidence="3" id="KW-0677">Repeat</keyword>
<dbReference type="AlphaFoldDB" id="A0A6I9YZF6"/>
<keyword evidence="4 9" id="KW-0863">Zinc-finger</keyword>
<evidence type="ECO:0000256" key="10">
    <source>
        <dbReference type="SAM" id="MobiDB-lite"/>
    </source>
</evidence>
<dbReference type="SUPFAM" id="SSF57667">
    <property type="entry name" value="beta-beta-alpha zinc fingers"/>
    <property type="match status" value="2"/>
</dbReference>
<keyword evidence="7" id="KW-0804">Transcription</keyword>
<dbReference type="SMART" id="SM00355">
    <property type="entry name" value="ZnF_C2H2"/>
    <property type="match status" value="5"/>
</dbReference>
<feature type="region of interest" description="Disordered" evidence="10">
    <location>
        <begin position="294"/>
        <end position="326"/>
    </location>
</feature>
<dbReference type="GO" id="GO:0005634">
    <property type="term" value="C:nucleus"/>
    <property type="evidence" value="ECO:0007669"/>
    <property type="project" value="UniProtKB-SubCell"/>
</dbReference>
<keyword evidence="6" id="KW-0805">Transcription regulation</keyword>
<feature type="domain" description="C2H2-type" evidence="11">
    <location>
        <begin position="677"/>
        <end position="706"/>
    </location>
</feature>
<evidence type="ECO:0000256" key="6">
    <source>
        <dbReference type="ARBA" id="ARBA00023015"/>
    </source>
</evidence>
<evidence type="ECO:0000256" key="9">
    <source>
        <dbReference type="PROSITE-ProRule" id="PRU00042"/>
    </source>
</evidence>
<evidence type="ECO:0000313" key="13">
    <source>
        <dbReference type="RefSeq" id="XP_013930103.1"/>
    </source>
</evidence>
<accession>A0A6I9YZF6</accession>
<dbReference type="InterPro" id="IPR036236">
    <property type="entry name" value="Znf_C2H2_sf"/>
</dbReference>
<keyword evidence="5" id="KW-0862">Zinc</keyword>
<dbReference type="Proteomes" id="UP000504617">
    <property type="component" value="Unplaced"/>
</dbReference>
<organism evidence="12 13">
    <name type="scientific">Thamnophis sirtalis</name>
    <dbReference type="NCBI Taxonomy" id="35019"/>
    <lineage>
        <taxon>Eukaryota</taxon>
        <taxon>Metazoa</taxon>
        <taxon>Chordata</taxon>
        <taxon>Craniata</taxon>
        <taxon>Vertebrata</taxon>
        <taxon>Euteleostomi</taxon>
        <taxon>Lepidosauria</taxon>
        <taxon>Squamata</taxon>
        <taxon>Bifurcata</taxon>
        <taxon>Unidentata</taxon>
        <taxon>Episquamata</taxon>
        <taxon>Toxicofera</taxon>
        <taxon>Serpentes</taxon>
        <taxon>Colubroidea</taxon>
        <taxon>Colubridae</taxon>
        <taxon>Natricinae</taxon>
        <taxon>Thamnophis</taxon>
    </lineage>
</organism>
<evidence type="ECO:0000256" key="4">
    <source>
        <dbReference type="ARBA" id="ARBA00022771"/>
    </source>
</evidence>
<protein>
    <submittedName>
        <fullName evidence="13">Uncharacterized protein LOC106555733</fullName>
    </submittedName>
</protein>
<evidence type="ECO:0000256" key="7">
    <source>
        <dbReference type="ARBA" id="ARBA00023163"/>
    </source>
</evidence>
<dbReference type="InterPro" id="IPR050636">
    <property type="entry name" value="C2H2-ZF_domain-containing"/>
</dbReference>
<dbReference type="Pfam" id="PF00096">
    <property type="entry name" value="zf-C2H2"/>
    <property type="match status" value="1"/>
</dbReference>
<comment type="subcellular location">
    <subcellularLocation>
        <location evidence="1">Nucleus</location>
    </subcellularLocation>
</comment>
<sequence>MYLSRKDNAGCSQRSRKNIGALNQELPIFSPAKQYLSSGVPKADTNLAYGRSTPARRQDTMDLVTGMDVGAEIEVTEDGDLDELPLHLENVQNCLCLESVDISSSDDDGESHLTFFLPVRRPPRPPQRRSIYRPAAAAKLSASEKWVPPLFSCPLRPGGPPPPGIPAFGAYQCQKCLQVFMEEWHYTQHLQDHAQEEEELAQRHAAQNPARPPSPPRKLRCLECGKRFLRPEQFARHTKWHLKLVRLGIKIHHRKVSRRSSQGSYVYKPLGGTRNPLEGKGVSDLPVVQEILNQPASLQVPKPQRTGKQKAAKHQKRRSAETWEPQELLSATQAGNSMAVLDGATGINLLQPWQKQEGVLEGQVAGGLFQPAVMSAENQIIILDGDEAEAVPVAAERHYAELQATIFDGQGTSNTVQPVFLRTEEQAALLDPSVSTHPLQAGGEKDQEAVGPEWVGQNPCTVYRTVLLQADDQAAVVDGQTEPGPFQQVIIKTSEVSPTLYLDPQMSSLDPGAYHLVPEPQYVTFPYGNSLPLDHSEATEEGEKAWESQEASFCLPNLYQASKQQQPLPAVTTSPRSPVVMRLLPCPAGDHPEVLDLEYDTGGGIPVASEPWDVNMHTGQEAPSPTQAAEDGFVVVEMQSESDQQGLAVGEHLDRPQKRTFRRARKQPLRNGSIWRFKCPDCGVCYSQHSQLRSHQKGRKRRGRSFLCECGSPFRGLLHLLRHQLRHLEEALFICSTCGKSLRGHAGLQRHDSCQPGLARFSCPCGVNFRRLSRYLWHHVRSQRPGLRVYTLVGFLSST</sequence>
<evidence type="ECO:0000256" key="5">
    <source>
        <dbReference type="ARBA" id="ARBA00022833"/>
    </source>
</evidence>
<evidence type="ECO:0000313" key="12">
    <source>
        <dbReference type="Proteomes" id="UP000504617"/>
    </source>
</evidence>
<dbReference type="GO" id="GO:0008270">
    <property type="term" value="F:zinc ion binding"/>
    <property type="evidence" value="ECO:0007669"/>
    <property type="project" value="UniProtKB-KW"/>
</dbReference>
<feature type="compositionally biased region" description="Basic residues" evidence="10">
    <location>
        <begin position="305"/>
        <end position="317"/>
    </location>
</feature>
<evidence type="ECO:0000256" key="3">
    <source>
        <dbReference type="ARBA" id="ARBA00022737"/>
    </source>
</evidence>
<reference evidence="13" key="1">
    <citation type="submission" date="2025-08" db="UniProtKB">
        <authorList>
            <consortium name="RefSeq"/>
        </authorList>
    </citation>
    <scope>IDENTIFICATION</scope>
    <source>
        <tissue evidence="13">Skeletal muscle</tissue>
    </source>
</reference>
<keyword evidence="8" id="KW-0539">Nucleus</keyword>
<evidence type="ECO:0000256" key="8">
    <source>
        <dbReference type="ARBA" id="ARBA00023242"/>
    </source>
</evidence>
<gene>
    <name evidence="13" type="primary">LOC106555733</name>
</gene>
<keyword evidence="2" id="KW-0479">Metal-binding</keyword>
<dbReference type="OrthoDB" id="9028103at2759"/>
<dbReference type="GeneID" id="106555733"/>
<dbReference type="KEGG" id="tsr:106555733"/>
<proteinExistence type="predicted"/>
<dbReference type="PROSITE" id="PS50157">
    <property type="entry name" value="ZINC_FINGER_C2H2_2"/>
    <property type="match status" value="3"/>
</dbReference>
<feature type="region of interest" description="Disordered" evidence="10">
    <location>
        <begin position="192"/>
        <end position="217"/>
    </location>
</feature>
<dbReference type="Gene3D" id="3.30.160.60">
    <property type="entry name" value="Classic Zinc Finger"/>
    <property type="match status" value="2"/>
</dbReference>